<dbReference type="AlphaFoldDB" id="A0A9W4E3H1"/>
<sequence length="148" mass="17427">MGVPVVQQRQVRQPRQGRRRLEHLQGDRRLRRPHRRRPPRHPRAGLRGHPVDVQGHRQLQGALRRPGQGRRRLERLQPDAGPRRQQRRRQVRPGRPQERRRAVLLPRHRQGEFALRRAAADRRRLERLQLPVLTGVLTAVPAPPVTGR</sequence>
<protein>
    <submittedName>
        <fullName evidence="2">Uncharacterized protein</fullName>
    </submittedName>
</protein>
<feature type="compositionally biased region" description="Low complexity" evidence="1">
    <location>
        <begin position="57"/>
        <end position="66"/>
    </location>
</feature>
<gene>
    <name evidence="2" type="ORF">SBRY_10716</name>
</gene>
<feature type="compositionally biased region" description="Basic residues" evidence="1">
    <location>
        <begin position="29"/>
        <end position="46"/>
    </location>
</feature>
<dbReference type="EMBL" id="CAJVAX010000001">
    <property type="protein sequence ID" value="CAG7604425.1"/>
    <property type="molecule type" value="Genomic_DNA"/>
</dbReference>
<comment type="caution">
    <text evidence="2">The sequence shown here is derived from an EMBL/GenBank/DDBJ whole genome shotgun (WGS) entry which is preliminary data.</text>
</comment>
<accession>A0A9W4E3H1</accession>
<evidence type="ECO:0000313" key="3">
    <source>
        <dbReference type="Proteomes" id="UP001153328"/>
    </source>
</evidence>
<feature type="compositionally biased region" description="Low complexity" evidence="1">
    <location>
        <begin position="1"/>
        <end position="14"/>
    </location>
</feature>
<evidence type="ECO:0000256" key="1">
    <source>
        <dbReference type="SAM" id="MobiDB-lite"/>
    </source>
</evidence>
<organism evidence="2 3">
    <name type="scientific">Actinacidiphila bryophytorum</name>
    <dbReference type="NCBI Taxonomy" id="1436133"/>
    <lineage>
        <taxon>Bacteria</taxon>
        <taxon>Bacillati</taxon>
        <taxon>Actinomycetota</taxon>
        <taxon>Actinomycetes</taxon>
        <taxon>Kitasatosporales</taxon>
        <taxon>Streptomycetaceae</taxon>
        <taxon>Actinacidiphila</taxon>
    </lineage>
</organism>
<feature type="region of interest" description="Disordered" evidence="1">
    <location>
        <begin position="1"/>
        <end position="101"/>
    </location>
</feature>
<evidence type="ECO:0000313" key="2">
    <source>
        <dbReference type="EMBL" id="CAG7604425.1"/>
    </source>
</evidence>
<proteinExistence type="predicted"/>
<keyword evidence="3" id="KW-1185">Reference proteome</keyword>
<reference evidence="2" key="1">
    <citation type="submission" date="2021-06" db="EMBL/GenBank/DDBJ databases">
        <authorList>
            <person name="Arsene-Ploetze F."/>
        </authorList>
    </citation>
    <scope>NUCLEOTIDE SEQUENCE</scope>
    <source>
        <strain evidence="2">SBRY1</strain>
    </source>
</reference>
<dbReference type="Proteomes" id="UP001153328">
    <property type="component" value="Unassembled WGS sequence"/>
</dbReference>
<name>A0A9W4E3H1_9ACTN</name>